<dbReference type="SUPFAM" id="SSF52540">
    <property type="entry name" value="P-loop containing nucleoside triphosphate hydrolases"/>
    <property type="match status" value="2"/>
</dbReference>
<dbReference type="GO" id="GO:0016787">
    <property type="term" value="F:hydrolase activity"/>
    <property type="evidence" value="ECO:0007669"/>
    <property type="project" value="UniProtKB-KW"/>
</dbReference>
<evidence type="ECO:0000256" key="6">
    <source>
        <dbReference type="SAM" id="MobiDB-lite"/>
    </source>
</evidence>
<dbReference type="SMART" id="SM00487">
    <property type="entry name" value="DEXDc"/>
    <property type="match status" value="1"/>
</dbReference>
<sequence>MWAEKFKLKKQLIKTLNEVGFNSPKEIQLKSLSRIIGGQDVVSIGPEGCGKTTTYVLGALNLFNYKPDGVPRVLILTPSQESVFAIIAQFELLNRNTAIQIVGLHTGGSIEQQMDDLAEGADIIVAMPDRARAIYLKLGLNLNKIDLFIVDDAQLIVKQGMQLPVTELANSIIKCQHLVFSEVLHERLNKMIAPFMQLPATIEVDEVPDTEIQTHSQVLYHVPNFGTKLNLLNLFMYDDELFTKAVVFVNTRITADKIYKSLANRMHNAVAILNPLNFEQNSLDTIEEFKETEACRALIIANELKLKVDLKNIPFIIHFDLPLEKHIYIDHVVNGTPDTQEETLAIIFTTDIELDQVRKIEQATGQKMLNAELPDELIIEKDKKDKTEAKQKQPGKPNPNTHVPGEAFHEKKPSNAKTYNYSSGTKAKMNNKKKH</sequence>
<keyword evidence="4" id="KW-0067">ATP-binding</keyword>
<dbReference type="InterPro" id="IPR014001">
    <property type="entry name" value="Helicase_ATP-bd"/>
</dbReference>
<dbReference type="InterPro" id="IPR001650">
    <property type="entry name" value="Helicase_C-like"/>
</dbReference>
<name>A0A934UN01_9SPHI</name>
<dbReference type="GO" id="GO:0005829">
    <property type="term" value="C:cytosol"/>
    <property type="evidence" value="ECO:0007669"/>
    <property type="project" value="TreeGrafter"/>
</dbReference>
<keyword evidence="2" id="KW-0378">Hydrolase</keyword>
<evidence type="ECO:0000256" key="1">
    <source>
        <dbReference type="ARBA" id="ARBA00022741"/>
    </source>
</evidence>
<feature type="domain" description="Helicase ATP-binding" evidence="7">
    <location>
        <begin position="32"/>
        <end position="202"/>
    </location>
</feature>
<dbReference type="InterPro" id="IPR027417">
    <property type="entry name" value="P-loop_NTPase"/>
</dbReference>
<dbReference type="Pfam" id="PF00270">
    <property type="entry name" value="DEAD"/>
    <property type="match status" value="1"/>
</dbReference>
<protein>
    <submittedName>
        <fullName evidence="9">DEAD/DEAH box helicase</fullName>
    </submittedName>
</protein>
<dbReference type="PANTHER" id="PTHR47959:SF1">
    <property type="entry name" value="ATP-DEPENDENT RNA HELICASE DBPA"/>
    <property type="match status" value="1"/>
</dbReference>
<organism evidence="9 10">
    <name type="scientific">Mucilaginibacter segetis</name>
    <dbReference type="NCBI Taxonomy" id="2793071"/>
    <lineage>
        <taxon>Bacteria</taxon>
        <taxon>Pseudomonadati</taxon>
        <taxon>Bacteroidota</taxon>
        <taxon>Sphingobacteriia</taxon>
        <taxon>Sphingobacteriales</taxon>
        <taxon>Sphingobacteriaceae</taxon>
        <taxon>Mucilaginibacter</taxon>
    </lineage>
</organism>
<proteinExistence type="inferred from homology"/>
<dbReference type="Proteomes" id="UP000613193">
    <property type="component" value="Unassembled WGS sequence"/>
</dbReference>
<keyword evidence="1" id="KW-0547">Nucleotide-binding</keyword>
<feature type="region of interest" description="Disordered" evidence="6">
    <location>
        <begin position="381"/>
        <end position="435"/>
    </location>
</feature>
<evidence type="ECO:0000313" key="10">
    <source>
        <dbReference type="Proteomes" id="UP000613193"/>
    </source>
</evidence>
<dbReference type="Gene3D" id="3.40.50.300">
    <property type="entry name" value="P-loop containing nucleotide triphosphate hydrolases"/>
    <property type="match status" value="2"/>
</dbReference>
<feature type="compositionally biased region" description="Polar residues" evidence="6">
    <location>
        <begin position="415"/>
        <end position="425"/>
    </location>
</feature>
<dbReference type="GO" id="GO:0003676">
    <property type="term" value="F:nucleic acid binding"/>
    <property type="evidence" value="ECO:0007669"/>
    <property type="project" value="InterPro"/>
</dbReference>
<evidence type="ECO:0000256" key="5">
    <source>
        <dbReference type="ARBA" id="ARBA00038437"/>
    </source>
</evidence>
<keyword evidence="3 9" id="KW-0347">Helicase</keyword>
<comment type="similarity">
    <text evidence="5">Belongs to the DEAD box helicase family.</text>
</comment>
<feature type="domain" description="Helicase C-terminal" evidence="8">
    <location>
        <begin position="230"/>
        <end position="385"/>
    </location>
</feature>
<dbReference type="PROSITE" id="PS51192">
    <property type="entry name" value="HELICASE_ATP_BIND_1"/>
    <property type="match status" value="1"/>
</dbReference>
<reference evidence="9" key="1">
    <citation type="submission" date="2020-12" db="EMBL/GenBank/DDBJ databases">
        <title>Bacterial novel species Mucilaginibacter sp. SD-g isolated from soil.</title>
        <authorList>
            <person name="Jung H.-Y."/>
        </authorList>
    </citation>
    <scope>NUCLEOTIDE SEQUENCE</scope>
    <source>
        <strain evidence="9">SD-g</strain>
    </source>
</reference>
<dbReference type="AlphaFoldDB" id="A0A934UN01"/>
<accession>A0A934UN01</accession>
<dbReference type="InterPro" id="IPR011545">
    <property type="entry name" value="DEAD/DEAH_box_helicase_dom"/>
</dbReference>
<dbReference type="PROSITE" id="PS51194">
    <property type="entry name" value="HELICASE_CTER"/>
    <property type="match status" value="1"/>
</dbReference>
<dbReference type="InterPro" id="IPR050079">
    <property type="entry name" value="DEAD_box_RNA_helicase"/>
</dbReference>
<dbReference type="GO" id="GO:0005524">
    <property type="term" value="F:ATP binding"/>
    <property type="evidence" value="ECO:0007669"/>
    <property type="project" value="UniProtKB-KW"/>
</dbReference>
<feature type="compositionally biased region" description="Basic and acidic residues" evidence="6">
    <location>
        <begin position="381"/>
        <end position="391"/>
    </location>
</feature>
<evidence type="ECO:0000259" key="8">
    <source>
        <dbReference type="PROSITE" id="PS51194"/>
    </source>
</evidence>
<evidence type="ECO:0000256" key="2">
    <source>
        <dbReference type="ARBA" id="ARBA00022801"/>
    </source>
</evidence>
<comment type="caution">
    <text evidence="9">The sequence shown here is derived from an EMBL/GenBank/DDBJ whole genome shotgun (WGS) entry which is preliminary data.</text>
</comment>
<evidence type="ECO:0000259" key="7">
    <source>
        <dbReference type="PROSITE" id="PS51192"/>
    </source>
</evidence>
<dbReference type="GO" id="GO:0003724">
    <property type="term" value="F:RNA helicase activity"/>
    <property type="evidence" value="ECO:0007669"/>
    <property type="project" value="TreeGrafter"/>
</dbReference>
<gene>
    <name evidence="9" type="ORF">I5M19_08790</name>
</gene>
<dbReference type="PANTHER" id="PTHR47959">
    <property type="entry name" value="ATP-DEPENDENT RNA HELICASE RHLE-RELATED"/>
    <property type="match status" value="1"/>
</dbReference>
<evidence type="ECO:0000256" key="3">
    <source>
        <dbReference type="ARBA" id="ARBA00022806"/>
    </source>
</evidence>
<keyword evidence="10" id="KW-1185">Reference proteome</keyword>
<dbReference type="EMBL" id="JAEHFW010000001">
    <property type="protein sequence ID" value="MBK0379401.1"/>
    <property type="molecule type" value="Genomic_DNA"/>
</dbReference>
<evidence type="ECO:0000313" key="9">
    <source>
        <dbReference type="EMBL" id="MBK0379401.1"/>
    </source>
</evidence>
<evidence type="ECO:0000256" key="4">
    <source>
        <dbReference type="ARBA" id="ARBA00022840"/>
    </source>
</evidence>